<comment type="caution">
    <text evidence="2">The sequence shown here is derived from an EMBL/GenBank/DDBJ whole genome shotgun (WGS) entry which is preliminary data.</text>
</comment>
<reference evidence="2" key="1">
    <citation type="submission" date="2022-11" db="EMBL/GenBank/DDBJ databases">
        <authorList>
            <person name="Petersen C."/>
        </authorList>
    </citation>
    <scope>NUCLEOTIDE SEQUENCE</scope>
    <source>
        <strain evidence="2">IBT 30761</strain>
    </source>
</reference>
<feature type="compositionally biased region" description="Basic and acidic residues" evidence="1">
    <location>
        <begin position="8"/>
        <end position="22"/>
    </location>
</feature>
<evidence type="ECO:0000256" key="1">
    <source>
        <dbReference type="SAM" id="MobiDB-lite"/>
    </source>
</evidence>
<dbReference type="GeneID" id="81355591"/>
<sequence>MAGLVSGSDEKEADAGLEHERGRAIEEYRKDAEGGWPLAASMVPSRVTCSCGPHMFHARVSLSPEESRRIYMERRRYTARR</sequence>
<dbReference type="EMBL" id="JAPQKI010000004">
    <property type="protein sequence ID" value="KAJ5103589.1"/>
    <property type="molecule type" value="Genomic_DNA"/>
</dbReference>
<accession>A0A9W9KEL7</accession>
<feature type="region of interest" description="Disordered" evidence="1">
    <location>
        <begin position="1"/>
        <end position="22"/>
    </location>
</feature>
<gene>
    <name evidence="2" type="ORF">N7532_004118</name>
</gene>
<keyword evidence="3" id="KW-1185">Reference proteome</keyword>
<evidence type="ECO:0000313" key="3">
    <source>
        <dbReference type="Proteomes" id="UP001149074"/>
    </source>
</evidence>
<name>A0A9W9KEL7_9EURO</name>
<reference evidence="2" key="2">
    <citation type="journal article" date="2023" name="IMA Fungus">
        <title>Comparative genomic study of the Penicillium genus elucidates a diverse pangenome and 15 lateral gene transfer events.</title>
        <authorList>
            <person name="Petersen C."/>
            <person name="Sorensen T."/>
            <person name="Nielsen M.R."/>
            <person name="Sondergaard T.E."/>
            <person name="Sorensen J.L."/>
            <person name="Fitzpatrick D.A."/>
            <person name="Frisvad J.C."/>
            <person name="Nielsen K.L."/>
        </authorList>
    </citation>
    <scope>NUCLEOTIDE SEQUENCE</scope>
    <source>
        <strain evidence="2">IBT 30761</strain>
    </source>
</reference>
<dbReference type="Proteomes" id="UP001149074">
    <property type="component" value="Unassembled WGS sequence"/>
</dbReference>
<organism evidence="2 3">
    <name type="scientific">Penicillium argentinense</name>
    <dbReference type="NCBI Taxonomy" id="1131581"/>
    <lineage>
        <taxon>Eukaryota</taxon>
        <taxon>Fungi</taxon>
        <taxon>Dikarya</taxon>
        <taxon>Ascomycota</taxon>
        <taxon>Pezizomycotina</taxon>
        <taxon>Eurotiomycetes</taxon>
        <taxon>Eurotiomycetidae</taxon>
        <taxon>Eurotiales</taxon>
        <taxon>Aspergillaceae</taxon>
        <taxon>Penicillium</taxon>
    </lineage>
</organism>
<dbReference type="RefSeq" id="XP_056476969.1">
    <property type="nucleotide sequence ID" value="XM_056616612.1"/>
</dbReference>
<protein>
    <submittedName>
        <fullName evidence="2">Uncharacterized protein</fullName>
    </submittedName>
</protein>
<proteinExistence type="predicted"/>
<dbReference type="AlphaFoldDB" id="A0A9W9KEL7"/>
<evidence type="ECO:0000313" key="2">
    <source>
        <dbReference type="EMBL" id="KAJ5103589.1"/>
    </source>
</evidence>